<keyword evidence="2" id="KW-1185">Reference proteome</keyword>
<sequence length="309" mass="35959">MRDFQILNFQDLNIVNATVFRKPLEEIKFTNKECITVVIIRDPYEYFDTVLEQHIENEMSPNLSKEVRQAMATLDSEAFLTWFSTLNYLPLINPQTFQLDMRKRIKNALKRLELFDYVVPYDKIDLFLTHIAPDITIHTAEIQRPSFSLGAVKKSELTQIFVRKDLQLYEHTQSLWKLSESKQYKSLKSLIEKKEPQKKQKQKQKQKLYHGLVGKISENTIRGWVIHMKRSESVIVGIYKNGTLLKEIKADKMRPDIQEITGHSTSKCGIHITFETAVFKKGDKIEIKTLPDGVIIPLGKQAKEFLGMD</sequence>
<accession>A0A7U4RPY7</accession>
<gene>
    <name evidence="1" type="ORF">YH65_00930</name>
</gene>
<reference evidence="2" key="2">
    <citation type="journal article" date="2017" name="Stand. Genomic Sci.">
        <title>Complete genome sequence of the sulfur-oxidizing chemolithoautotrophic Sulfurovum lithotrophicum 42BKTT.</title>
        <authorList>
            <person name="Jeon W."/>
            <person name="Priscilla L."/>
            <person name="Park G."/>
            <person name="Lee H."/>
            <person name="Lee N."/>
            <person name="Lee D."/>
            <person name="Kwon H."/>
            <person name="Ahn I."/>
            <person name="Lee C."/>
            <person name="Lee H."/>
            <person name="Ahn J."/>
        </authorList>
    </citation>
    <scope>NUCLEOTIDE SEQUENCE [LARGE SCALE GENOMIC DNA]</scope>
    <source>
        <strain evidence="2">ATCC BAA-797 / 42BKT</strain>
    </source>
</reference>
<dbReference type="RefSeq" id="WP_046550232.1">
    <property type="nucleotide sequence ID" value="NZ_CP011308.1"/>
</dbReference>
<dbReference type="AlphaFoldDB" id="A0A7U4RPY7"/>
<protein>
    <submittedName>
        <fullName evidence="1">Uncharacterized protein</fullName>
    </submittedName>
</protein>
<proteinExistence type="predicted"/>
<dbReference type="EMBL" id="CP011308">
    <property type="protein sequence ID" value="AKF24126.1"/>
    <property type="molecule type" value="Genomic_DNA"/>
</dbReference>
<evidence type="ECO:0000313" key="1">
    <source>
        <dbReference type="EMBL" id="AKF24126.1"/>
    </source>
</evidence>
<name>A0A7U4RPY7_9BACT</name>
<evidence type="ECO:0000313" key="2">
    <source>
        <dbReference type="Proteomes" id="UP000034444"/>
    </source>
</evidence>
<dbReference type="KEGG" id="slh:YH65_00930"/>
<dbReference type="OrthoDB" id="9840872at2"/>
<reference evidence="1 2" key="1">
    <citation type="submission" date="2015-04" db="EMBL/GenBank/DDBJ databases">
        <title>Complete genome sequence of Sulfurovum lithotrophicum ATCC BAA-797T.</title>
        <authorList>
            <person name="Ahn J."/>
            <person name="Park G."/>
            <person name="Jeon W."/>
            <person name="Jang Y."/>
            <person name="Jang M."/>
            <person name="Lee H."/>
            <person name="Lee H."/>
        </authorList>
    </citation>
    <scope>NUCLEOTIDE SEQUENCE [LARGE SCALE GENOMIC DNA]</scope>
    <source>
        <strain evidence="2">ATCC BAA-797 / 42BKT</strain>
    </source>
</reference>
<dbReference type="Proteomes" id="UP000034444">
    <property type="component" value="Chromosome"/>
</dbReference>
<organism evidence="1 2">
    <name type="scientific">Sulfurovum lithotrophicum</name>
    <dbReference type="NCBI Taxonomy" id="206403"/>
    <lineage>
        <taxon>Bacteria</taxon>
        <taxon>Pseudomonadati</taxon>
        <taxon>Campylobacterota</taxon>
        <taxon>Epsilonproteobacteria</taxon>
        <taxon>Campylobacterales</taxon>
        <taxon>Sulfurovaceae</taxon>
        <taxon>Sulfurovum</taxon>
    </lineage>
</organism>